<feature type="non-terminal residue" evidence="2">
    <location>
        <position position="1"/>
    </location>
</feature>
<feature type="compositionally biased region" description="Polar residues" evidence="1">
    <location>
        <begin position="48"/>
        <end position="63"/>
    </location>
</feature>
<keyword evidence="3" id="KW-1185">Reference proteome</keyword>
<protein>
    <submittedName>
        <fullName evidence="2">Uncharacterized protein</fullName>
    </submittedName>
</protein>
<organism evidence="2 3">
    <name type="scientific">Araneus ventricosus</name>
    <name type="common">Orbweaver spider</name>
    <name type="synonym">Epeira ventricosa</name>
    <dbReference type="NCBI Taxonomy" id="182803"/>
    <lineage>
        <taxon>Eukaryota</taxon>
        <taxon>Metazoa</taxon>
        <taxon>Ecdysozoa</taxon>
        <taxon>Arthropoda</taxon>
        <taxon>Chelicerata</taxon>
        <taxon>Arachnida</taxon>
        <taxon>Araneae</taxon>
        <taxon>Araneomorphae</taxon>
        <taxon>Entelegynae</taxon>
        <taxon>Araneoidea</taxon>
        <taxon>Araneidae</taxon>
        <taxon>Araneus</taxon>
    </lineage>
</organism>
<reference evidence="2 3" key="1">
    <citation type="journal article" date="2019" name="Sci. Rep.">
        <title>Orb-weaving spider Araneus ventricosus genome elucidates the spidroin gene catalogue.</title>
        <authorList>
            <person name="Kono N."/>
            <person name="Nakamura H."/>
            <person name="Ohtoshi R."/>
            <person name="Moran D.A.P."/>
            <person name="Shinohara A."/>
            <person name="Yoshida Y."/>
            <person name="Fujiwara M."/>
            <person name="Mori M."/>
            <person name="Tomita M."/>
            <person name="Arakawa K."/>
        </authorList>
    </citation>
    <scope>NUCLEOTIDE SEQUENCE [LARGE SCALE GENOMIC DNA]</scope>
</reference>
<dbReference type="Proteomes" id="UP000499080">
    <property type="component" value="Unassembled WGS sequence"/>
</dbReference>
<dbReference type="EMBL" id="BGPR01011546">
    <property type="protein sequence ID" value="GBN51811.1"/>
    <property type="molecule type" value="Genomic_DNA"/>
</dbReference>
<evidence type="ECO:0000313" key="3">
    <source>
        <dbReference type="Proteomes" id="UP000499080"/>
    </source>
</evidence>
<accession>A0A4Y2PKV0</accession>
<evidence type="ECO:0000256" key="1">
    <source>
        <dbReference type="SAM" id="MobiDB-lite"/>
    </source>
</evidence>
<proteinExistence type="predicted"/>
<gene>
    <name evidence="2" type="ORF">AVEN_199923_1</name>
</gene>
<dbReference type="AlphaFoldDB" id="A0A4Y2PKV0"/>
<comment type="caution">
    <text evidence="2">The sequence shown here is derived from an EMBL/GenBank/DDBJ whole genome shotgun (WGS) entry which is preliminary data.</text>
</comment>
<sequence>FFPAPPIADPDGKYQFPFLSLWFHSSNKDQSGLMVRSRPWDRKVPGSKHNSTQDPPSTESVAR</sequence>
<name>A0A4Y2PKV0_ARAVE</name>
<evidence type="ECO:0000313" key="2">
    <source>
        <dbReference type="EMBL" id="GBN51811.1"/>
    </source>
</evidence>
<feature type="region of interest" description="Disordered" evidence="1">
    <location>
        <begin position="29"/>
        <end position="63"/>
    </location>
</feature>